<dbReference type="InterPro" id="IPR029033">
    <property type="entry name" value="His_PPase_superfam"/>
</dbReference>
<dbReference type="HOGENOM" id="CLU_042838_1_1_1"/>
<proteinExistence type="predicted"/>
<dbReference type="Proteomes" id="UP000016924">
    <property type="component" value="Unassembled WGS sequence"/>
</dbReference>
<dbReference type="AlphaFoldDB" id="R7YKF5"/>
<sequence length="320" mass="35467">MVLEVIYVVRHGYRSNWVVNPSTGTYTATVRSPTGIPSDPALASYGVQQAEQLAEKIVTLDPPVDVVYSSPFYRCLQTLKPALERLEEARGKRLDVRVENGLGEFYGLARFDHPSPASLKVLHSHFSTLLPDYNPVIIPSTNGESIPNLHDRIAYALHRIISTLDADPTQPRALLICTHAASMIAIGRALTGRMPDDFSEEDFRCFTCALSRFRRRRRPDAEEVEEDIEAWDPQVPDKIPRVEWREEKGVKGGWDCEVNGDCSFLSGGEERGWAFSGDEAFLRDPNAFNDAANMGGQVVAEGDGGMDAVDTNESLKGSRL</sequence>
<dbReference type="InterPro" id="IPR051710">
    <property type="entry name" value="Phosphatase_SH3-domain"/>
</dbReference>
<dbReference type="PANTHER" id="PTHR16469:SF51">
    <property type="entry name" value="TRANSCRIPTION FACTOR TAU 55 KDA SUBUNIT"/>
    <property type="match status" value="1"/>
</dbReference>
<feature type="region of interest" description="Disordered" evidence="1">
    <location>
        <begin position="301"/>
        <end position="320"/>
    </location>
</feature>
<keyword evidence="3" id="KW-1185">Reference proteome</keyword>
<dbReference type="InterPro" id="IPR013078">
    <property type="entry name" value="His_Pase_superF_clade-1"/>
</dbReference>
<dbReference type="OMA" id="ICAHAAP"/>
<dbReference type="eggNOG" id="ENOG502RYP8">
    <property type="taxonomic scope" value="Eukaryota"/>
</dbReference>
<feature type="compositionally biased region" description="Polar residues" evidence="1">
    <location>
        <begin position="311"/>
        <end position="320"/>
    </location>
</feature>
<dbReference type="STRING" id="1168221.R7YKF5"/>
<dbReference type="GeneID" id="19898826"/>
<evidence type="ECO:0000313" key="2">
    <source>
        <dbReference type="EMBL" id="EON62294.1"/>
    </source>
</evidence>
<accession>R7YKF5</accession>
<dbReference type="RefSeq" id="XP_007777611.1">
    <property type="nucleotide sequence ID" value="XM_007779421.1"/>
</dbReference>
<organism evidence="2 3">
    <name type="scientific">Coniosporium apollinis (strain CBS 100218)</name>
    <name type="common">Rock-inhabiting black yeast</name>
    <dbReference type="NCBI Taxonomy" id="1168221"/>
    <lineage>
        <taxon>Eukaryota</taxon>
        <taxon>Fungi</taxon>
        <taxon>Dikarya</taxon>
        <taxon>Ascomycota</taxon>
        <taxon>Pezizomycotina</taxon>
        <taxon>Dothideomycetes</taxon>
        <taxon>Dothideomycetes incertae sedis</taxon>
        <taxon>Coniosporium</taxon>
    </lineage>
</organism>
<dbReference type="OrthoDB" id="414418at2759"/>
<dbReference type="Gene3D" id="3.40.50.1240">
    <property type="entry name" value="Phosphoglycerate mutase-like"/>
    <property type="match status" value="1"/>
</dbReference>
<dbReference type="SUPFAM" id="SSF53254">
    <property type="entry name" value="Phosphoglycerate mutase-like"/>
    <property type="match status" value="1"/>
</dbReference>
<dbReference type="EMBL" id="JH767558">
    <property type="protein sequence ID" value="EON62294.1"/>
    <property type="molecule type" value="Genomic_DNA"/>
</dbReference>
<gene>
    <name evidence="2" type="ORF">W97_01515</name>
</gene>
<name>R7YKF5_CONA1</name>
<dbReference type="CDD" id="cd07067">
    <property type="entry name" value="HP_PGM_like"/>
    <property type="match status" value="1"/>
</dbReference>
<reference evidence="3" key="1">
    <citation type="submission" date="2012-06" db="EMBL/GenBank/DDBJ databases">
        <title>The genome sequence of Coniosporium apollinis CBS 100218.</title>
        <authorList>
            <consortium name="The Broad Institute Genome Sequencing Platform"/>
            <person name="Cuomo C."/>
            <person name="Gorbushina A."/>
            <person name="Noack S."/>
            <person name="Walker B."/>
            <person name="Young S.K."/>
            <person name="Zeng Q."/>
            <person name="Gargeya S."/>
            <person name="Fitzgerald M."/>
            <person name="Haas B."/>
            <person name="Abouelleil A."/>
            <person name="Alvarado L."/>
            <person name="Arachchi H.M."/>
            <person name="Berlin A.M."/>
            <person name="Chapman S.B."/>
            <person name="Goldberg J."/>
            <person name="Griggs A."/>
            <person name="Gujja S."/>
            <person name="Hansen M."/>
            <person name="Howarth C."/>
            <person name="Imamovic A."/>
            <person name="Larimer J."/>
            <person name="McCowan C."/>
            <person name="Montmayeur A."/>
            <person name="Murphy C."/>
            <person name="Neiman D."/>
            <person name="Pearson M."/>
            <person name="Priest M."/>
            <person name="Roberts A."/>
            <person name="Saif S."/>
            <person name="Shea T."/>
            <person name="Sisk P."/>
            <person name="Sykes S."/>
            <person name="Wortman J."/>
            <person name="Nusbaum C."/>
            <person name="Birren B."/>
        </authorList>
    </citation>
    <scope>NUCLEOTIDE SEQUENCE [LARGE SCALE GENOMIC DNA]</scope>
    <source>
        <strain evidence="3">CBS 100218</strain>
    </source>
</reference>
<evidence type="ECO:0000313" key="3">
    <source>
        <dbReference type="Proteomes" id="UP000016924"/>
    </source>
</evidence>
<dbReference type="SMART" id="SM00855">
    <property type="entry name" value="PGAM"/>
    <property type="match status" value="1"/>
</dbReference>
<evidence type="ECO:0000256" key="1">
    <source>
        <dbReference type="SAM" id="MobiDB-lite"/>
    </source>
</evidence>
<dbReference type="Pfam" id="PF00300">
    <property type="entry name" value="His_Phos_1"/>
    <property type="match status" value="1"/>
</dbReference>
<protein>
    <submittedName>
        <fullName evidence="2">Uncharacterized protein</fullName>
    </submittedName>
</protein>
<dbReference type="PANTHER" id="PTHR16469">
    <property type="entry name" value="UBIQUITIN-ASSOCIATED AND SH3 DOMAIN-CONTAINING BA-RELATED"/>
    <property type="match status" value="1"/>
</dbReference>